<gene>
    <name evidence="2" type="ORF">CVT26_006813</name>
</gene>
<feature type="region of interest" description="Disordered" evidence="1">
    <location>
        <begin position="75"/>
        <end position="94"/>
    </location>
</feature>
<evidence type="ECO:0000313" key="2">
    <source>
        <dbReference type="EMBL" id="PPQ97400.1"/>
    </source>
</evidence>
<sequence length="205" mass="21178">MPMDSATAPYITALKNEVRKVATNPPGSSIELNDELSSSPHFSPGADGHAVAPVLRYSLDDYVLHGFSRAVGQRKEAENAAHAESGKQGKKETRKKHLSLVMVASGALSVAGSAGGSPSAPVAGSKKETRKKHLSLVMVASGALSVAGSAGGSPSAPVAGSELWFLIFGMFAKSKISRPASALPYFFIPQVAVSTSRSVQLPPLP</sequence>
<proteinExistence type="predicted"/>
<protein>
    <submittedName>
        <fullName evidence="2">Uncharacterized protein</fullName>
    </submittedName>
</protein>
<keyword evidence="3" id="KW-1185">Reference proteome</keyword>
<comment type="caution">
    <text evidence="2">The sequence shown here is derived from an EMBL/GenBank/DDBJ whole genome shotgun (WGS) entry which is preliminary data.</text>
</comment>
<accession>A0A409Y332</accession>
<dbReference type="AlphaFoldDB" id="A0A409Y332"/>
<organism evidence="2 3">
    <name type="scientific">Gymnopilus dilepis</name>
    <dbReference type="NCBI Taxonomy" id="231916"/>
    <lineage>
        <taxon>Eukaryota</taxon>
        <taxon>Fungi</taxon>
        <taxon>Dikarya</taxon>
        <taxon>Basidiomycota</taxon>
        <taxon>Agaricomycotina</taxon>
        <taxon>Agaricomycetes</taxon>
        <taxon>Agaricomycetidae</taxon>
        <taxon>Agaricales</taxon>
        <taxon>Agaricineae</taxon>
        <taxon>Hymenogastraceae</taxon>
        <taxon>Gymnopilus</taxon>
    </lineage>
</organism>
<feature type="region of interest" description="Disordered" evidence="1">
    <location>
        <begin position="22"/>
        <end position="44"/>
    </location>
</feature>
<feature type="compositionally biased region" description="Basic and acidic residues" evidence="1">
    <location>
        <begin position="75"/>
        <end position="91"/>
    </location>
</feature>
<evidence type="ECO:0000256" key="1">
    <source>
        <dbReference type="SAM" id="MobiDB-lite"/>
    </source>
</evidence>
<name>A0A409Y332_9AGAR</name>
<feature type="compositionally biased region" description="Polar residues" evidence="1">
    <location>
        <begin position="25"/>
        <end position="41"/>
    </location>
</feature>
<dbReference type="EMBL" id="NHYE01001259">
    <property type="protein sequence ID" value="PPQ97400.1"/>
    <property type="molecule type" value="Genomic_DNA"/>
</dbReference>
<dbReference type="InParanoid" id="A0A409Y332"/>
<dbReference type="Proteomes" id="UP000284706">
    <property type="component" value="Unassembled WGS sequence"/>
</dbReference>
<reference evidence="2 3" key="1">
    <citation type="journal article" date="2018" name="Evol. Lett.">
        <title>Horizontal gene cluster transfer increased hallucinogenic mushroom diversity.</title>
        <authorList>
            <person name="Reynolds H.T."/>
            <person name="Vijayakumar V."/>
            <person name="Gluck-Thaler E."/>
            <person name="Korotkin H.B."/>
            <person name="Matheny P.B."/>
            <person name="Slot J.C."/>
        </authorList>
    </citation>
    <scope>NUCLEOTIDE SEQUENCE [LARGE SCALE GENOMIC DNA]</scope>
    <source>
        <strain evidence="2 3">SRW20</strain>
    </source>
</reference>
<evidence type="ECO:0000313" key="3">
    <source>
        <dbReference type="Proteomes" id="UP000284706"/>
    </source>
</evidence>